<keyword evidence="4" id="KW-0410">Iron transport</keyword>
<evidence type="ECO:0000256" key="9">
    <source>
        <dbReference type="ARBA" id="ARBA00023136"/>
    </source>
</evidence>
<feature type="signal peptide" evidence="13">
    <location>
        <begin position="1"/>
        <end position="29"/>
    </location>
</feature>
<organism evidence="16 17">
    <name type="scientific">Caulobacter ginsengisoli</name>
    <dbReference type="NCBI Taxonomy" id="400775"/>
    <lineage>
        <taxon>Bacteria</taxon>
        <taxon>Pseudomonadati</taxon>
        <taxon>Pseudomonadota</taxon>
        <taxon>Alphaproteobacteria</taxon>
        <taxon>Caulobacterales</taxon>
        <taxon>Caulobacteraceae</taxon>
        <taxon>Caulobacter</taxon>
    </lineage>
</organism>
<keyword evidence="5 11" id="KW-0812">Transmembrane</keyword>
<evidence type="ECO:0000256" key="4">
    <source>
        <dbReference type="ARBA" id="ARBA00022496"/>
    </source>
</evidence>
<keyword evidence="7" id="KW-0406">Ion transport</keyword>
<dbReference type="Pfam" id="PF07715">
    <property type="entry name" value="Plug"/>
    <property type="match status" value="1"/>
</dbReference>
<sequence>MTLRKRGLTGLAIGMGVSALALYAAPAFAQDTELPELIVTAQRRSENLQAVPLSVTVEPAEKLQAIFSTGDDVVSLAARSPGLYAESSNGRAAPRFYIRGLGNTDFDLAASQPVSIVMDDVVMENVVLKSSPLYDLEQVEILRGPQGSLFGRNTTAGIIKFDTVKPSADTKGRATVSYADFNTFNFDGGLGGTIVDGKLEGRISVLYQHRDDWISNSFTGQDDVMGGYDEKAARAQLLWTPTEDLSLLFNLHTRDLDGTSAIFRGNILTKGSNSLNASYKRDRVAYDGGGGNNQAYKGWGGSINAVADVGDVKVTLISAYEETHGASRGDIDGTAGPYTFNFGPGPNVPGTTRFPSDTTDGLANLDQWTEELRFSGGSTDSFAWQAGVYYFDGSFTIKTDPGFPPGATVEQTNRAWAGFAHGTWAFGENLTFEAGARYTNDEKKLTVLNPLGVFAPVKVSDGQVSWDLSARYEFTPDVSGYVRVARGFRGPSIQGRDIAFGAPPSTADSETVLSWEAGLKTELFDRRVRLNGAVFSYKIDDMQLTAVGGVGNTTQLLNVHQGKAYGFEVDGEWLVTENLLLTGGYSYNHTEINDANQTVAGCGNNLCTVLNTPAGGNTYFINGNPFPQAPEYIVDFTARYSFPVGDGGEVFAYTDWNMQGETNLFLYRSKEFMTDGNFEGGLKIGYARTDGAWEAAIFVRNITDEDNIKGGIDFDNLTAFVNDPRIIGVTLTAKLR</sequence>
<dbReference type="InterPro" id="IPR012910">
    <property type="entry name" value="Plug_dom"/>
</dbReference>
<comment type="similarity">
    <text evidence="11 12">Belongs to the TonB-dependent receptor family.</text>
</comment>
<protein>
    <submittedName>
        <fullName evidence="16">Outer membrane receptor protein involved in Fe transport</fullName>
    </submittedName>
</protein>
<keyword evidence="8 12" id="KW-0798">TonB box</keyword>
<feature type="domain" description="TonB-dependent receptor-like beta-barrel" evidence="14">
    <location>
        <begin position="272"/>
        <end position="677"/>
    </location>
</feature>
<evidence type="ECO:0000259" key="14">
    <source>
        <dbReference type="Pfam" id="PF00593"/>
    </source>
</evidence>
<dbReference type="InterPro" id="IPR039426">
    <property type="entry name" value="TonB-dep_rcpt-like"/>
</dbReference>
<evidence type="ECO:0000256" key="7">
    <source>
        <dbReference type="ARBA" id="ARBA00023065"/>
    </source>
</evidence>
<feature type="chain" id="PRO_5046431622" evidence="13">
    <location>
        <begin position="30"/>
        <end position="736"/>
    </location>
</feature>
<evidence type="ECO:0000313" key="17">
    <source>
        <dbReference type="Proteomes" id="UP001228905"/>
    </source>
</evidence>
<dbReference type="PANTHER" id="PTHR32552">
    <property type="entry name" value="FERRICHROME IRON RECEPTOR-RELATED"/>
    <property type="match status" value="1"/>
</dbReference>
<proteinExistence type="inferred from homology"/>
<gene>
    <name evidence="16" type="ORF">QO010_003913</name>
</gene>
<evidence type="ECO:0000313" key="16">
    <source>
        <dbReference type="EMBL" id="MDQ0466120.1"/>
    </source>
</evidence>
<keyword evidence="16" id="KW-0675">Receptor</keyword>
<dbReference type="PROSITE" id="PS52016">
    <property type="entry name" value="TONB_DEPENDENT_REC_3"/>
    <property type="match status" value="1"/>
</dbReference>
<evidence type="ECO:0000259" key="15">
    <source>
        <dbReference type="Pfam" id="PF07715"/>
    </source>
</evidence>
<evidence type="ECO:0000256" key="1">
    <source>
        <dbReference type="ARBA" id="ARBA00004571"/>
    </source>
</evidence>
<evidence type="ECO:0000256" key="12">
    <source>
        <dbReference type="RuleBase" id="RU003357"/>
    </source>
</evidence>
<evidence type="ECO:0000256" key="3">
    <source>
        <dbReference type="ARBA" id="ARBA00022452"/>
    </source>
</evidence>
<keyword evidence="17" id="KW-1185">Reference proteome</keyword>
<dbReference type="SUPFAM" id="SSF56935">
    <property type="entry name" value="Porins"/>
    <property type="match status" value="1"/>
</dbReference>
<dbReference type="PANTHER" id="PTHR32552:SF81">
    <property type="entry name" value="TONB-DEPENDENT OUTER MEMBRANE RECEPTOR"/>
    <property type="match status" value="1"/>
</dbReference>
<keyword evidence="13" id="KW-0732">Signal</keyword>
<dbReference type="InterPro" id="IPR000531">
    <property type="entry name" value="Beta-barrel_TonB"/>
</dbReference>
<keyword evidence="6" id="KW-0408">Iron</keyword>
<evidence type="ECO:0000256" key="8">
    <source>
        <dbReference type="ARBA" id="ARBA00023077"/>
    </source>
</evidence>
<evidence type="ECO:0000256" key="13">
    <source>
        <dbReference type="SAM" id="SignalP"/>
    </source>
</evidence>
<dbReference type="Proteomes" id="UP001228905">
    <property type="component" value="Unassembled WGS sequence"/>
</dbReference>
<accession>A0ABU0IVR4</accession>
<evidence type="ECO:0000256" key="2">
    <source>
        <dbReference type="ARBA" id="ARBA00022448"/>
    </source>
</evidence>
<dbReference type="RefSeq" id="WP_307351981.1">
    <property type="nucleotide sequence ID" value="NZ_JAUSVS010000009.1"/>
</dbReference>
<dbReference type="InterPro" id="IPR036942">
    <property type="entry name" value="Beta-barrel_TonB_sf"/>
</dbReference>
<dbReference type="EMBL" id="JAUSVS010000009">
    <property type="protein sequence ID" value="MDQ0466120.1"/>
    <property type="molecule type" value="Genomic_DNA"/>
</dbReference>
<keyword evidence="9 11" id="KW-0472">Membrane</keyword>
<comment type="caution">
    <text evidence="16">The sequence shown here is derived from an EMBL/GenBank/DDBJ whole genome shotgun (WGS) entry which is preliminary data.</text>
</comment>
<evidence type="ECO:0000256" key="10">
    <source>
        <dbReference type="ARBA" id="ARBA00023237"/>
    </source>
</evidence>
<reference evidence="16 17" key="1">
    <citation type="submission" date="2023-07" db="EMBL/GenBank/DDBJ databases">
        <title>Genomic Encyclopedia of Type Strains, Phase IV (KMG-IV): sequencing the most valuable type-strain genomes for metagenomic binning, comparative biology and taxonomic classification.</title>
        <authorList>
            <person name="Goeker M."/>
        </authorList>
    </citation>
    <scope>NUCLEOTIDE SEQUENCE [LARGE SCALE GENOMIC DNA]</scope>
    <source>
        <strain evidence="16 17">DSM 18695</strain>
    </source>
</reference>
<keyword evidence="2 11" id="KW-0813">Transport</keyword>
<evidence type="ECO:0000256" key="11">
    <source>
        <dbReference type="PROSITE-ProRule" id="PRU01360"/>
    </source>
</evidence>
<dbReference type="Pfam" id="PF00593">
    <property type="entry name" value="TonB_dep_Rec_b-barrel"/>
    <property type="match status" value="1"/>
</dbReference>
<evidence type="ECO:0000256" key="6">
    <source>
        <dbReference type="ARBA" id="ARBA00023004"/>
    </source>
</evidence>
<keyword evidence="10 11" id="KW-0998">Cell outer membrane</keyword>
<name>A0ABU0IVR4_9CAUL</name>
<evidence type="ECO:0000256" key="5">
    <source>
        <dbReference type="ARBA" id="ARBA00022692"/>
    </source>
</evidence>
<keyword evidence="3 11" id="KW-1134">Transmembrane beta strand</keyword>
<comment type="subcellular location">
    <subcellularLocation>
        <location evidence="1 11">Cell outer membrane</location>
        <topology evidence="1 11">Multi-pass membrane protein</topology>
    </subcellularLocation>
</comment>
<feature type="domain" description="TonB-dependent receptor plug" evidence="15">
    <location>
        <begin position="48"/>
        <end position="158"/>
    </location>
</feature>
<dbReference type="Gene3D" id="2.40.170.20">
    <property type="entry name" value="TonB-dependent receptor, beta-barrel domain"/>
    <property type="match status" value="1"/>
</dbReference>